<feature type="compositionally biased region" description="Basic and acidic residues" evidence="1">
    <location>
        <begin position="41"/>
        <end position="50"/>
    </location>
</feature>
<dbReference type="AlphaFoldDB" id="A0A7S3G5Z3"/>
<feature type="compositionally biased region" description="Acidic residues" evidence="1">
    <location>
        <begin position="153"/>
        <end position="163"/>
    </location>
</feature>
<name>A0A7S3G5Z3_9EUKA</name>
<dbReference type="EMBL" id="HBIB01013066">
    <property type="protein sequence ID" value="CAE0246423.1"/>
    <property type="molecule type" value="Transcribed_RNA"/>
</dbReference>
<reference evidence="2" key="1">
    <citation type="submission" date="2021-01" db="EMBL/GenBank/DDBJ databases">
        <authorList>
            <person name="Corre E."/>
            <person name="Pelletier E."/>
            <person name="Niang G."/>
            <person name="Scheremetjew M."/>
            <person name="Finn R."/>
            <person name="Kale V."/>
            <person name="Holt S."/>
            <person name="Cochrane G."/>
            <person name="Meng A."/>
            <person name="Brown T."/>
            <person name="Cohen L."/>
        </authorList>
    </citation>
    <scope>NUCLEOTIDE SEQUENCE</scope>
    <source>
        <strain evidence="2">NIES-2562</strain>
    </source>
</reference>
<sequence>MASREVVATPNEKRTRRAAAASCLALNVLLCGTAKERMAYATDENKENRGSRQTAQTTTSSSSHRSVSRTPSPTISKMNTRKSPARSIRRHKKYGNASYLAAPVYPAPAPLASEGPVLSKAKAASANLVVMTSPIEEMEAEDVHEAPARADSALEDTDNEDEVQFTRTPDTYKKRLLRERKKLKLPASKSRATSLQTTEGGSKRSSGACLRQVEAALYDLPGGAKCGLLGRFDAAAGDPFGDPLGEEGDEADDENDAFYQ</sequence>
<feature type="region of interest" description="Disordered" evidence="1">
    <location>
        <begin position="236"/>
        <end position="260"/>
    </location>
</feature>
<accession>A0A7S3G5Z3</accession>
<protein>
    <submittedName>
        <fullName evidence="2">Uncharacterized protein</fullName>
    </submittedName>
</protein>
<organism evidence="2">
    <name type="scientific">Palpitomonas bilix</name>
    <dbReference type="NCBI Taxonomy" id="652834"/>
    <lineage>
        <taxon>Eukaryota</taxon>
        <taxon>Eukaryota incertae sedis</taxon>
    </lineage>
</organism>
<evidence type="ECO:0000313" key="2">
    <source>
        <dbReference type="EMBL" id="CAE0246423.1"/>
    </source>
</evidence>
<feature type="region of interest" description="Disordered" evidence="1">
    <location>
        <begin position="41"/>
        <end position="91"/>
    </location>
</feature>
<feature type="region of interest" description="Disordered" evidence="1">
    <location>
        <begin position="139"/>
        <end position="208"/>
    </location>
</feature>
<gene>
    <name evidence="2" type="ORF">PBIL07802_LOCUS8606</name>
</gene>
<proteinExistence type="predicted"/>
<feature type="compositionally biased region" description="Polar residues" evidence="1">
    <location>
        <begin position="190"/>
        <end position="205"/>
    </location>
</feature>
<feature type="compositionally biased region" description="Low complexity" evidence="1">
    <location>
        <begin position="51"/>
        <end position="74"/>
    </location>
</feature>
<feature type="compositionally biased region" description="Basic residues" evidence="1">
    <location>
        <begin position="79"/>
        <end position="91"/>
    </location>
</feature>
<feature type="compositionally biased region" description="Acidic residues" evidence="1">
    <location>
        <begin position="244"/>
        <end position="260"/>
    </location>
</feature>
<evidence type="ECO:0000256" key="1">
    <source>
        <dbReference type="SAM" id="MobiDB-lite"/>
    </source>
</evidence>
<feature type="compositionally biased region" description="Basic residues" evidence="1">
    <location>
        <begin position="174"/>
        <end position="184"/>
    </location>
</feature>